<evidence type="ECO:0000313" key="2">
    <source>
        <dbReference type="EMBL" id="CAL1404411.1"/>
    </source>
</evidence>
<keyword evidence="1" id="KW-0732">Signal</keyword>
<dbReference type="Proteomes" id="UP001497516">
    <property type="component" value="Chromosome 7"/>
</dbReference>
<evidence type="ECO:0000256" key="1">
    <source>
        <dbReference type="SAM" id="SignalP"/>
    </source>
</evidence>
<gene>
    <name evidence="2" type="ORF">LTRI10_LOCUS44270</name>
</gene>
<organism evidence="2 3">
    <name type="scientific">Linum trigynum</name>
    <dbReference type="NCBI Taxonomy" id="586398"/>
    <lineage>
        <taxon>Eukaryota</taxon>
        <taxon>Viridiplantae</taxon>
        <taxon>Streptophyta</taxon>
        <taxon>Embryophyta</taxon>
        <taxon>Tracheophyta</taxon>
        <taxon>Spermatophyta</taxon>
        <taxon>Magnoliopsida</taxon>
        <taxon>eudicotyledons</taxon>
        <taxon>Gunneridae</taxon>
        <taxon>Pentapetalae</taxon>
        <taxon>rosids</taxon>
        <taxon>fabids</taxon>
        <taxon>Malpighiales</taxon>
        <taxon>Linaceae</taxon>
        <taxon>Linum</taxon>
    </lineage>
</organism>
<name>A0AAV2G197_9ROSI</name>
<keyword evidence="3" id="KW-1185">Reference proteome</keyword>
<proteinExistence type="predicted"/>
<accession>A0AAV2G197</accession>
<protein>
    <submittedName>
        <fullName evidence="2">Uncharacterized protein</fullName>
    </submittedName>
</protein>
<feature type="chain" id="PRO_5043416022" evidence="1">
    <location>
        <begin position="33"/>
        <end position="128"/>
    </location>
</feature>
<dbReference type="AlphaFoldDB" id="A0AAV2G197"/>
<reference evidence="2 3" key="1">
    <citation type="submission" date="2024-04" db="EMBL/GenBank/DDBJ databases">
        <authorList>
            <person name="Fracassetti M."/>
        </authorList>
    </citation>
    <scope>NUCLEOTIDE SEQUENCE [LARGE SCALE GENOMIC DNA]</scope>
</reference>
<evidence type="ECO:0000313" key="3">
    <source>
        <dbReference type="Proteomes" id="UP001497516"/>
    </source>
</evidence>
<feature type="signal peptide" evidence="1">
    <location>
        <begin position="1"/>
        <end position="32"/>
    </location>
</feature>
<dbReference type="EMBL" id="OZ034820">
    <property type="protein sequence ID" value="CAL1404411.1"/>
    <property type="molecule type" value="Genomic_DNA"/>
</dbReference>
<sequence length="128" mass="13703">MAMKMMQPTSIAKPAAAAVLLLLIICIFPSSASRIIGPAASGNDAPTNVSSHQILASHLVAKRGTGVVTIPQSTSKNSTASVQDYCTPSCNDAACDRYYDWFCRGQDRNVCRGTCDCSTLYCYCYCSE</sequence>